<protein>
    <recommendedName>
        <fullName evidence="4">Major facilitator superfamily (MFS) profile domain-containing protein</fullName>
    </recommendedName>
</protein>
<comment type="caution">
    <text evidence="2">The sequence shown here is derived from an EMBL/GenBank/DDBJ whole genome shotgun (WGS) entry which is preliminary data.</text>
</comment>
<evidence type="ECO:0000313" key="3">
    <source>
        <dbReference type="Proteomes" id="UP001153365"/>
    </source>
</evidence>
<dbReference type="EMBL" id="CALTRL010001059">
    <property type="protein sequence ID" value="CAH7670739.1"/>
    <property type="molecule type" value="Genomic_DNA"/>
</dbReference>
<evidence type="ECO:0008006" key="4">
    <source>
        <dbReference type="Google" id="ProtNLM"/>
    </source>
</evidence>
<reference evidence="2" key="1">
    <citation type="submission" date="2022-06" db="EMBL/GenBank/DDBJ databases">
        <authorList>
            <consortium name="SYNGENTA / RWTH Aachen University"/>
        </authorList>
    </citation>
    <scope>NUCLEOTIDE SEQUENCE</scope>
</reference>
<dbReference type="AlphaFoldDB" id="A0AAV0AQZ6"/>
<name>A0AAV0AQZ6_PHAPC</name>
<gene>
    <name evidence="2" type="ORF">PPACK8108_LOCUS5466</name>
</gene>
<evidence type="ECO:0000313" key="2">
    <source>
        <dbReference type="EMBL" id="CAH7670739.1"/>
    </source>
</evidence>
<keyword evidence="3" id="KW-1185">Reference proteome</keyword>
<dbReference type="Proteomes" id="UP001153365">
    <property type="component" value="Unassembled WGS sequence"/>
</dbReference>
<feature type="transmembrane region" description="Helical" evidence="1">
    <location>
        <begin position="106"/>
        <end position="125"/>
    </location>
</feature>
<organism evidence="2 3">
    <name type="scientific">Phakopsora pachyrhizi</name>
    <name type="common">Asian soybean rust disease fungus</name>
    <dbReference type="NCBI Taxonomy" id="170000"/>
    <lineage>
        <taxon>Eukaryota</taxon>
        <taxon>Fungi</taxon>
        <taxon>Dikarya</taxon>
        <taxon>Basidiomycota</taxon>
        <taxon>Pucciniomycotina</taxon>
        <taxon>Pucciniomycetes</taxon>
        <taxon>Pucciniales</taxon>
        <taxon>Phakopsoraceae</taxon>
        <taxon>Phakopsora</taxon>
    </lineage>
</organism>
<feature type="transmembrane region" description="Helical" evidence="1">
    <location>
        <begin position="137"/>
        <end position="160"/>
    </location>
</feature>
<keyword evidence="1" id="KW-1133">Transmembrane helix</keyword>
<feature type="transmembrane region" description="Helical" evidence="1">
    <location>
        <begin position="180"/>
        <end position="199"/>
    </location>
</feature>
<sequence>MDKTIRDSRTAFNAADLSPRQRKMQEYLKKTSNRRSWQAPLYFAFACFGKLIFGFGASQVTKGLVTSDQTATIIGAVCSIFGFICVILAALGFGAGLGRCSRKWGWILKLTSIFAGTLIAIGYALNEYYVSTNGSLTAIRLSFFPLFFGAAILVITLPNFTAYTELVRGRMPLPIQKRSFFALCLLGPGLGTVFAGWITGEKGQWPVAFNASVLTIAMALLYFGTATLWSNHIRREAEWANQCLIVEAYMRSSDGSALPFEAKEI</sequence>
<feature type="transmembrane region" description="Helical" evidence="1">
    <location>
        <begin position="39"/>
        <end position="58"/>
    </location>
</feature>
<feature type="transmembrane region" description="Helical" evidence="1">
    <location>
        <begin position="70"/>
        <end position="94"/>
    </location>
</feature>
<feature type="transmembrane region" description="Helical" evidence="1">
    <location>
        <begin position="205"/>
        <end position="225"/>
    </location>
</feature>
<keyword evidence="1" id="KW-0472">Membrane</keyword>
<proteinExistence type="predicted"/>
<evidence type="ECO:0000256" key="1">
    <source>
        <dbReference type="SAM" id="Phobius"/>
    </source>
</evidence>
<keyword evidence="1" id="KW-0812">Transmembrane</keyword>
<accession>A0AAV0AQZ6</accession>